<sequence length="102" mass="11640">MTLFADKMLVYYSEEKGSSNIKRIDAEGNVKLIKGDRVVTSKFATYFAEPEERIIFTGEPKATEGENVVIGTKMIYFMKDDRSIVENSKVLLIERKGEKQQP</sequence>
<dbReference type="EMBL" id="AP022873">
    <property type="protein sequence ID" value="BCB96961.1"/>
    <property type="molecule type" value="Genomic_DNA"/>
</dbReference>
<dbReference type="Gene3D" id="2.60.450.10">
    <property type="entry name" value="Lipopolysaccharide (LPS) transport protein A like domain"/>
    <property type="match status" value="1"/>
</dbReference>
<evidence type="ECO:0000313" key="3">
    <source>
        <dbReference type="EMBL" id="BCB96961.1"/>
    </source>
</evidence>
<reference evidence="3 4" key="1">
    <citation type="submission" date="2020-03" db="EMBL/GenBank/DDBJ databases">
        <title>Complete genome sequences of two sulfur-disproportionating bacterial strains T55J and Mzg5.</title>
        <authorList>
            <person name="Umezawa K."/>
            <person name="Kojima H."/>
            <person name="Kato Y."/>
            <person name="Fukui M."/>
        </authorList>
    </citation>
    <scope>NUCLEOTIDE SEQUENCE [LARGE SCALE GENOMIC DNA]</scope>
    <source>
        <strain evidence="3 4">T55J</strain>
    </source>
</reference>
<keyword evidence="4" id="KW-1185">Reference proteome</keyword>
<dbReference type="Pfam" id="PF03968">
    <property type="entry name" value="LptD_N"/>
    <property type="match status" value="1"/>
</dbReference>
<feature type="domain" description="Organic solvent tolerance-like N-terminal" evidence="2">
    <location>
        <begin position="1"/>
        <end position="81"/>
    </location>
</feature>
<dbReference type="AlphaFoldDB" id="A0A7G1H463"/>
<evidence type="ECO:0000259" key="2">
    <source>
        <dbReference type="Pfam" id="PF03968"/>
    </source>
</evidence>
<dbReference type="InterPro" id="IPR052037">
    <property type="entry name" value="LPS_export_LptA"/>
</dbReference>
<dbReference type="InterPro" id="IPR005653">
    <property type="entry name" value="OstA-like_N"/>
</dbReference>
<evidence type="ECO:0000313" key="4">
    <source>
        <dbReference type="Proteomes" id="UP000516360"/>
    </source>
</evidence>
<organism evidence="3 4">
    <name type="scientific">Dissulfurispira thermophila</name>
    <dbReference type="NCBI Taxonomy" id="2715679"/>
    <lineage>
        <taxon>Bacteria</taxon>
        <taxon>Pseudomonadati</taxon>
        <taxon>Nitrospirota</taxon>
        <taxon>Thermodesulfovibrionia</taxon>
        <taxon>Thermodesulfovibrionales</taxon>
        <taxon>Dissulfurispiraceae</taxon>
        <taxon>Dissulfurispira</taxon>
    </lineage>
</organism>
<dbReference type="Proteomes" id="UP000516360">
    <property type="component" value="Chromosome"/>
</dbReference>
<protein>
    <recommendedName>
        <fullName evidence="2">Organic solvent tolerance-like N-terminal domain-containing protein</fullName>
    </recommendedName>
</protein>
<dbReference type="KEGG" id="dtp:JZK55_18830"/>
<dbReference type="PANTHER" id="PTHR36504">
    <property type="entry name" value="LIPOPOLYSACCHARIDE EXPORT SYSTEM PROTEIN LPTA"/>
    <property type="match status" value="1"/>
</dbReference>
<keyword evidence="1" id="KW-0732">Signal</keyword>
<dbReference type="GO" id="GO:0030288">
    <property type="term" value="C:outer membrane-bounded periplasmic space"/>
    <property type="evidence" value="ECO:0007669"/>
    <property type="project" value="TreeGrafter"/>
</dbReference>
<proteinExistence type="predicted"/>
<gene>
    <name evidence="3" type="ORF">JZK55_18830</name>
</gene>
<dbReference type="GO" id="GO:0017089">
    <property type="term" value="F:glycolipid transfer activity"/>
    <property type="evidence" value="ECO:0007669"/>
    <property type="project" value="TreeGrafter"/>
</dbReference>
<accession>A0A7G1H463</accession>
<dbReference type="PANTHER" id="PTHR36504:SF1">
    <property type="entry name" value="LIPOPOLYSACCHARIDE EXPORT SYSTEM PROTEIN LPTA"/>
    <property type="match status" value="1"/>
</dbReference>
<evidence type="ECO:0000256" key="1">
    <source>
        <dbReference type="ARBA" id="ARBA00022729"/>
    </source>
</evidence>
<name>A0A7G1H463_9BACT</name>
<dbReference type="GO" id="GO:0009279">
    <property type="term" value="C:cell outer membrane"/>
    <property type="evidence" value="ECO:0007669"/>
    <property type="project" value="TreeGrafter"/>
</dbReference>
<dbReference type="GO" id="GO:0015920">
    <property type="term" value="P:lipopolysaccharide transport"/>
    <property type="evidence" value="ECO:0007669"/>
    <property type="project" value="TreeGrafter"/>
</dbReference>